<dbReference type="InterPro" id="IPR002751">
    <property type="entry name" value="CbiM/NikMN"/>
</dbReference>
<evidence type="ECO:0000256" key="3">
    <source>
        <dbReference type="ARBA" id="ARBA00022475"/>
    </source>
</evidence>
<dbReference type="OrthoDB" id="5395048at2"/>
<dbReference type="Pfam" id="PF01891">
    <property type="entry name" value="CbiM"/>
    <property type="match status" value="1"/>
</dbReference>
<dbReference type="KEGG" id="pbas:SMSP2_00198"/>
<evidence type="ECO:0000256" key="4">
    <source>
        <dbReference type="ARBA" id="ARBA00022692"/>
    </source>
</evidence>
<feature type="transmembrane region" description="Helical" evidence="7">
    <location>
        <begin position="139"/>
        <end position="161"/>
    </location>
</feature>
<keyword evidence="2" id="KW-0813">Transport</keyword>
<keyword evidence="3" id="KW-1003">Cell membrane</keyword>
<organism evidence="9 10">
    <name type="scientific">Limihaloglobus sulfuriphilus</name>
    <dbReference type="NCBI Taxonomy" id="1851148"/>
    <lineage>
        <taxon>Bacteria</taxon>
        <taxon>Pseudomonadati</taxon>
        <taxon>Planctomycetota</taxon>
        <taxon>Phycisphaerae</taxon>
        <taxon>Sedimentisphaerales</taxon>
        <taxon>Sedimentisphaeraceae</taxon>
        <taxon>Limihaloglobus</taxon>
    </lineage>
</organism>
<feature type="transmembrane region" description="Helical" evidence="7">
    <location>
        <begin position="105"/>
        <end position="127"/>
    </location>
</feature>
<sequence>MHMMNELISVPVAAGTFAVSAGWIAVISRKLHKTLKNADYALMGVLGAFVFAAQMVNIQLPLMPGTSCHFVGAVMLAIIFGPHVGAIVLSSVVVVQCLIFQDGGILALGCNILNMAIIPGYTGYFLYRLIANDNPGRLRFYLAVIAACITGLMAGAAMVPLQAEISGVLSIPLSGFMLTMLGVHFLAGIVEGLMTAAVLAYLMEVRPAILMPQPENSRRAMSMRGVYISMALLTLIAGGLLSLAASDKPDGLEWSYAERPDNPDFEPVVKNDSKLIENVDRLHGEYAPMPDYTIRASSANETASGAWTSFAGVAGAFVTMLLVWLLAKLIRSDTKNIV</sequence>
<evidence type="ECO:0000313" key="9">
    <source>
        <dbReference type="EMBL" id="AQQ69864.1"/>
    </source>
</evidence>
<evidence type="ECO:0000256" key="7">
    <source>
        <dbReference type="SAM" id="Phobius"/>
    </source>
</evidence>
<keyword evidence="6 7" id="KW-0472">Membrane</keyword>
<feature type="transmembrane region" description="Helical" evidence="7">
    <location>
        <begin position="7"/>
        <end position="28"/>
    </location>
</feature>
<feature type="transmembrane region" description="Helical" evidence="7">
    <location>
        <begin position="40"/>
        <end position="58"/>
    </location>
</feature>
<dbReference type="AlphaFoldDB" id="A0A1Q2MB15"/>
<evidence type="ECO:0000313" key="10">
    <source>
        <dbReference type="Proteomes" id="UP000188181"/>
    </source>
</evidence>
<evidence type="ECO:0000256" key="2">
    <source>
        <dbReference type="ARBA" id="ARBA00022448"/>
    </source>
</evidence>
<dbReference type="Proteomes" id="UP000188181">
    <property type="component" value="Chromosome"/>
</dbReference>
<gene>
    <name evidence="9" type="primary">nikMN</name>
    <name evidence="9" type="ORF">SMSP2_00198</name>
</gene>
<dbReference type="STRING" id="1851148.SMSP2_00198"/>
<dbReference type="PANTHER" id="PTHR34229:SF1">
    <property type="entry name" value="METAL TRANSPORT PROTEIN HI_1621-RELATED"/>
    <property type="match status" value="1"/>
</dbReference>
<feature type="transmembrane region" description="Helical" evidence="7">
    <location>
        <begin position="70"/>
        <end position="93"/>
    </location>
</feature>
<keyword evidence="5 7" id="KW-1133">Transmembrane helix</keyword>
<evidence type="ECO:0000256" key="1">
    <source>
        <dbReference type="ARBA" id="ARBA00004651"/>
    </source>
</evidence>
<dbReference type="PANTHER" id="PTHR34229">
    <property type="entry name" value="METAL TRANSPORT PROTEIN HI_1621-RELATED"/>
    <property type="match status" value="1"/>
</dbReference>
<dbReference type="RefSeq" id="WP_146682168.1">
    <property type="nucleotide sequence ID" value="NZ_CP019646.1"/>
</dbReference>
<feature type="transmembrane region" description="Helical" evidence="7">
    <location>
        <begin position="224"/>
        <end position="245"/>
    </location>
</feature>
<evidence type="ECO:0000256" key="6">
    <source>
        <dbReference type="ARBA" id="ARBA00023136"/>
    </source>
</evidence>
<keyword evidence="4 7" id="KW-0812">Transmembrane</keyword>
<evidence type="ECO:0000256" key="5">
    <source>
        <dbReference type="ARBA" id="ARBA00022989"/>
    </source>
</evidence>
<proteinExistence type="predicted"/>
<dbReference type="Gene3D" id="1.10.1760.20">
    <property type="match status" value="1"/>
</dbReference>
<protein>
    <submittedName>
        <fullName evidence="9">Energy-coupling factor transporter probable substrate-capture protein NikMN</fullName>
    </submittedName>
</protein>
<name>A0A1Q2MB15_9BACT</name>
<dbReference type="GO" id="GO:0000041">
    <property type="term" value="P:transition metal ion transport"/>
    <property type="evidence" value="ECO:0007669"/>
    <property type="project" value="InterPro"/>
</dbReference>
<reference evidence="10" key="1">
    <citation type="submission" date="2017-02" db="EMBL/GenBank/DDBJ databases">
        <title>Comparative genomics and description of representatives of a novel lineage of planctomycetes thriving in anoxic sediments.</title>
        <authorList>
            <person name="Spring S."/>
            <person name="Bunk B."/>
            <person name="Sproer C."/>
        </authorList>
    </citation>
    <scope>NUCLEOTIDE SEQUENCE [LARGE SCALE GENOMIC DNA]</scope>
    <source>
        <strain evidence="10">SM-Chi-D1</strain>
    </source>
</reference>
<feature type="transmembrane region" description="Helical" evidence="7">
    <location>
        <begin position="181"/>
        <end position="203"/>
    </location>
</feature>
<dbReference type="EMBL" id="CP019646">
    <property type="protein sequence ID" value="AQQ69864.1"/>
    <property type="molecule type" value="Genomic_DNA"/>
</dbReference>
<dbReference type="Pfam" id="PF13190">
    <property type="entry name" value="PDGLE"/>
    <property type="match status" value="1"/>
</dbReference>
<feature type="domain" description="PDGLE" evidence="8">
    <location>
        <begin position="225"/>
        <end position="331"/>
    </location>
</feature>
<dbReference type="InterPro" id="IPR025937">
    <property type="entry name" value="PDGLE_dom"/>
</dbReference>
<feature type="transmembrane region" description="Helical" evidence="7">
    <location>
        <begin position="306"/>
        <end position="327"/>
    </location>
</feature>
<evidence type="ECO:0000259" key="8">
    <source>
        <dbReference type="Pfam" id="PF13190"/>
    </source>
</evidence>
<comment type="subcellular location">
    <subcellularLocation>
        <location evidence="1">Cell membrane</location>
        <topology evidence="1">Multi-pass membrane protein</topology>
    </subcellularLocation>
</comment>
<dbReference type="GO" id="GO:0005886">
    <property type="term" value="C:plasma membrane"/>
    <property type="evidence" value="ECO:0007669"/>
    <property type="project" value="UniProtKB-SubCell"/>
</dbReference>
<accession>A0A1Q2MB15</accession>
<keyword evidence="10" id="KW-1185">Reference proteome</keyword>